<dbReference type="GO" id="GO:0020037">
    <property type="term" value="F:heme binding"/>
    <property type="evidence" value="ECO:0007669"/>
    <property type="project" value="InterPro"/>
</dbReference>
<evidence type="ECO:0000256" key="3">
    <source>
        <dbReference type="ARBA" id="ARBA00022559"/>
    </source>
</evidence>
<evidence type="ECO:0000313" key="14">
    <source>
        <dbReference type="Proteomes" id="UP000007819"/>
    </source>
</evidence>
<evidence type="ECO:0000256" key="5">
    <source>
        <dbReference type="ARBA" id="ARBA00022729"/>
    </source>
</evidence>
<evidence type="ECO:0000259" key="12">
    <source>
        <dbReference type="SMART" id="SM00680"/>
    </source>
</evidence>
<feature type="region of interest" description="Disordered" evidence="10">
    <location>
        <begin position="108"/>
        <end position="146"/>
    </location>
</feature>
<reference evidence="13" key="2">
    <citation type="submission" date="2022-06" db="UniProtKB">
        <authorList>
            <consortium name="EnsemblMetazoa"/>
        </authorList>
    </citation>
    <scope>IDENTIFICATION</scope>
</reference>
<dbReference type="InterPro" id="IPR022700">
    <property type="entry name" value="CLIP"/>
</dbReference>
<proteinExistence type="predicted"/>
<dbReference type="Proteomes" id="UP000007819">
    <property type="component" value="Chromosome A1"/>
</dbReference>
<evidence type="ECO:0000313" key="13">
    <source>
        <dbReference type="EnsemblMetazoa" id="XP_029343239.1"/>
    </source>
</evidence>
<evidence type="ECO:0000256" key="2">
    <source>
        <dbReference type="ARBA" id="ARBA00022525"/>
    </source>
</evidence>
<dbReference type="AlphaFoldDB" id="A0A8R2NMC9"/>
<dbReference type="GO" id="GO:0022412">
    <property type="term" value="P:cellular process involved in reproduction in multicellular organism"/>
    <property type="evidence" value="ECO:0007669"/>
    <property type="project" value="UniProtKB-ARBA"/>
</dbReference>
<feature type="signal peptide" evidence="11">
    <location>
        <begin position="1"/>
        <end position="21"/>
    </location>
</feature>
<keyword evidence="7" id="KW-1015">Disulfide bond</keyword>
<dbReference type="PRINTS" id="PR00457">
    <property type="entry name" value="ANPEROXIDASE"/>
</dbReference>
<comment type="subcellular location">
    <subcellularLocation>
        <location evidence="1">Secreted</location>
    </subcellularLocation>
</comment>
<keyword evidence="6 9" id="KW-0408">Iron</keyword>
<dbReference type="PANTHER" id="PTHR11475:SF4">
    <property type="entry name" value="CHORION PEROXIDASE"/>
    <property type="match status" value="1"/>
</dbReference>
<organism evidence="13 14">
    <name type="scientific">Acyrthosiphon pisum</name>
    <name type="common">Pea aphid</name>
    <dbReference type="NCBI Taxonomy" id="7029"/>
    <lineage>
        <taxon>Eukaryota</taxon>
        <taxon>Metazoa</taxon>
        <taxon>Ecdysozoa</taxon>
        <taxon>Arthropoda</taxon>
        <taxon>Hexapoda</taxon>
        <taxon>Insecta</taxon>
        <taxon>Pterygota</taxon>
        <taxon>Neoptera</taxon>
        <taxon>Paraneoptera</taxon>
        <taxon>Hemiptera</taxon>
        <taxon>Sternorrhyncha</taxon>
        <taxon>Aphidomorpha</taxon>
        <taxon>Aphidoidea</taxon>
        <taxon>Aphididae</taxon>
        <taxon>Macrosiphini</taxon>
        <taxon>Acyrthosiphon</taxon>
    </lineage>
</organism>
<feature type="binding site" description="axial binding residue" evidence="9">
    <location>
        <position position="663"/>
    </location>
    <ligand>
        <name>heme b</name>
        <dbReference type="ChEBI" id="CHEBI:60344"/>
    </ligand>
    <ligandPart>
        <name>Fe</name>
        <dbReference type="ChEBI" id="CHEBI:18248"/>
    </ligandPart>
</feature>
<dbReference type="GO" id="GO:0004601">
    <property type="term" value="F:peroxidase activity"/>
    <property type="evidence" value="ECO:0007669"/>
    <property type="project" value="UniProtKB-KW"/>
</dbReference>
<protein>
    <recommendedName>
        <fullName evidence="12">Clip domain-containing protein</fullName>
    </recommendedName>
</protein>
<accession>A0A8R2NMC9</accession>
<evidence type="ECO:0000256" key="4">
    <source>
        <dbReference type="ARBA" id="ARBA00022617"/>
    </source>
</evidence>
<dbReference type="PROSITE" id="PS50292">
    <property type="entry name" value="PEROXIDASE_3"/>
    <property type="match status" value="1"/>
</dbReference>
<reference evidence="14" key="1">
    <citation type="submission" date="2010-06" db="EMBL/GenBank/DDBJ databases">
        <authorList>
            <person name="Jiang H."/>
            <person name="Abraham K."/>
            <person name="Ali S."/>
            <person name="Alsbrooks S.L."/>
            <person name="Anim B.N."/>
            <person name="Anosike U.S."/>
            <person name="Attaway T."/>
            <person name="Bandaranaike D.P."/>
            <person name="Battles P.K."/>
            <person name="Bell S.N."/>
            <person name="Bell A.V."/>
            <person name="Beltran B."/>
            <person name="Bickham C."/>
            <person name="Bustamante Y."/>
            <person name="Caleb T."/>
            <person name="Canada A."/>
            <person name="Cardenas V."/>
            <person name="Carter K."/>
            <person name="Chacko J."/>
            <person name="Chandrabose M.N."/>
            <person name="Chavez D."/>
            <person name="Chavez A."/>
            <person name="Chen L."/>
            <person name="Chu H.-S."/>
            <person name="Claassen K.J."/>
            <person name="Cockrell R."/>
            <person name="Collins M."/>
            <person name="Cooper J.A."/>
            <person name="Cree A."/>
            <person name="Curry S.M."/>
            <person name="Da Y."/>
            <person name="Dao M.D."/>
            <person name="Das B."/>
            <person name="Davila M.-L."/>
            <person name="Davy-Carroll L."/>
            <person name="Denson S."/>
            <person name="Dinh H."/>
            <person name="Ebong V.E."/>
            <person name="Edwards J.R."/>
            <person name="Egan A."/>
            <person name="El-Daye J."/>
            <person name="Escobedo L."/>
            <person name="Fernandez S."/>
            <person name="Fernando P.R."/>
            <person name="Flagg N."/>
            <person name="Forbes L.D."/>
            <person name="Fowler R.G."/>
            <person name="Fu Q."/>
            <person name="Gabisi R.A."/>
            <person name="Ganer J."/>
            <person name="Garbino Pronczuk A."/>
            <person name="Garcia R.M."/>
            <person name="Garner T."/>
            <person name="Garrett T.E."/>
            <person name="Gonzalez D.A."/>
            <person name="Hamid H."/>
            <person name="Hawkins E.S."/>
            <person name="Hirani K."/>
            <person name="Hogues M.E."/>
            <person name="Hollins B."/>
            <person name="Hsiao C.-H."/>
            <person name="Jabil R."/>
            <person name="James M.L."/>
            <person name="Jhangiani S.N."/>
            <person name="Johnson B."/>
            <person name="Johnson Q."/>
            <person name="Joshi V."/>
            <person name="Kalu J.B."/>
            <person name="Kam C."/>
            <person name="Kashfia A."/>
            <person name="Keebler J."/>
            <person name="Kisamo H."/>
            <person name="Kovar C.L."/>
            <person name="Lago L.A."/>
            <person name="Lai C.-Y."/>
            <person name="Laidlaw J."/>
            <person name="Lara F."/>
            <person name="Le T.-K."/>
            <person name="Lee S.L."/>
            <person name="Legall F.H."/>
            <person name="Lemon S.J."/>
            <person name="Lewis L.R."/>
            <person name="Li B."/>
            <person name="Liu Y."/>
            <person name="Liu Y.-S."/>
            <person name="Lopez J."/>
            <person name="Lozado R.J."/>
            <person name="Lu J."/>
            <person name="Madu R.C."/>
            <person name="Maheshwari M."/>
            <person name="Maheshwari R."/>
            <person name="Malloy K."/>
            <person name="Martinez E."/>
            <person name="Mathew T."/>
            <person name="Mercado I.C."/>
            <person name="Mercado C."/>
            <person name="Meyer B."/>
            <person name="Montgomery K."/>
            <person name="Morgan M.B."/>
            <person name="Munidasa M."/>
            <person name="Nazareth L.V."/>
            <person name="Nelson J."/>
            <person name="Ng B.M."/>
            <person name="Nguyen N.B."/>
            <person name="Nguyen P.Q."/>
            <person name="Nguyen T."/>
            <person name="Obregon M."/>
            <person name="Okwuonu G.O."/>
            <person name="Onwere C.G."/>
            <person name="Orozco G."/>
            <person name="Parra A."/>
            <person name="Patel S."/>
            <person name="Patil S."/>
            <person name="Perez A."/>
            <person name="Perez Y."/>
            <person name="Pham C."/>
            <person name="Primus E.L."/>
            <person name="Pu L.-L."/>
            <person name="Puazo M."/>
            <person name="Qin X."/>
            <person name="Quiroz J.B."/>
            <person name="Reese J."/>
            <person name="Richards S."/>
            <person name="Rives C.M."/>
            <person name="Robberts R."/>
            <person name="Ruiz S.J."/>
            <person name="Ruiz M.J."/>
            <person name="Santibanez J."/>
            <person name="Schneider B.W."/>
            <person name="Sisson I."/>
            <person name="Smith M."/>
            <person name="Sodergren E."/>
            <person name="Song X.-Z."/>
            <person name="Song B.B."/>
            <person name="Summersgill H."/>
            <person name="Thelus R."/>
            <person name="Thornton R.D."/>
            <person name="Trejos Z.Y."/>
            <person name="Usmani K."/>
            <person name="Vattathil S."/>
            <person name="Villasana D."/>
            <person name="Walker D.L."/>
            <person name="Wang S."/>
            <person name="Wang K."/>
            <person name="White C.S."/>
            <person name="Williams A.C."/>
            <person name="Williamson J."/>
            <person name="Wilson K."/>
            <person name="Woghiren I.O."/>
            <person name="Woodworth J.R."/>
            <person name="Worley K.C."/>
            <person name="Wright R.A."/>
            <person name="Wu W."/>
            <person name="Young L."/>
            <person name="Zhang L."/>
            <person name="Zhang J."/>
            <person name="Zhu Y."/>
            <person name="Muzny D.M."/>
            <person name="Weinstock G."/>
            <person name="Gibbs R.A."/>
        </authorList>
    </citation>
    <scope>NUCLEOTIDE SEQUENCE [LARGE SCALE GENOMIC DNA]</scope>
    <source>
        <strain evidence="14">LSR1</strain>
    </source>
</reference>
<keyword evidence="4 9" id="KW-0349">Heme</keyword>
<dbReference type="CDD" id="cd09823">
    <property type="entry name" value="peroxinectin_like"/>
    <property type="match status" value="1"/>
</dbReference>
<dbReference type="PANTHER" id="PTHR11475">
    <property type="entry name" value="OXIDASE/PEROXIDASE"/>
    <property type="match status" value="1"/>
</dbReference>
<keyword evidence="8" id="KW-0325">Glycoprotein</keyword>
<keyword evidence="2" id="KW-0964">Secreted</keyword>
<dbReference type="GO" id="GO:0046872">
    <property type="term" value="F:metal ion binding"/>
    <property type="evidence" value="ECO:0007669"/>
    <property type="project" value="UniProtKB-KW"/>
</dbReference>
<dbReference type="Gene3D" id="1.10.640.10">
    <property type="entry name" value="Haem peroxidase domain superfamily, animal type"/>
    <property type="match status" value="1"/>
</dbReference>
<evidence type="ECO:0000256" key="11">
    <source>
        <dbReference type="SAM" id="SignalP"/>
    </source>
</evidence>
<dbReference type="EnsemblMetazoa" id="XM_029487379.1">
    <property type="protein sequence ID" value="XP_029343239.1"/>
    <property type="gene ID" value="LOC100160088"/>
</dbReference>
<feature type="compositionally biased region" description="Low complexity" evidence="10">
    <location>
        <begin position="108"/>
        <end position="131"/>
    </location>
</feature>
<evidence type="ECO:0000256" key="10">
    <source>
        <dbReference type="SAM" id="MobiDB-lite"/>
    </source>
</evidence>
<dbReference type="GO" id="GO:0006979">
    <property type="term" value="P:response to oxidative stress"/>
    <property type="evidence" value="ECO:0007669"/>
    <property type="project" value="InterPro"/>
</dbReference>
<sequence>MTRIPIALLVLLLLAAAPVRSQQQQRPFLTEIFPEQLEQQQLQFQQNQVQVELQQVQQALEARPQDPELRDSLLQQQEQFVLAFRDIQRQQLVLQQRIQDRLSGAQTVLQEQPPQPVQQQSQQPQPAPQVEEPFRKSPNVEGSCKTVSGESGTCRPLVSCLSFYAELPELKKQPCKLAVNEFGVCCPPKNRNPAINQPMTAATTVTGVIRAPPPPPVDIPPFTSEQLNVAAANALQRLNERRVLVTSLFTKRILVPTGSAAAWHQELFPTTNETLTQGEQAQKSVDASVGLVNDFNLTREQGTFALPSFSILDTVLGDTCPRTSFCQPHKYRSTDGSCNNIKHELWGRASTALQRILPPKYGDGVNSPRSRAANGSPLPSARQVSVTFTQDVDSPSENYTMLLMQWGQFLDHDTTHTPISRGQMGSGISCCRNGREIENSLRHPDCFQIEIPRNDHMFAPFGERCMEFVRSLPAPRPECNFGPREQMNQITAYLDGSNIYGSSLSTQQSLRTFRGGTLQSQNIRGKQLLPGNPSECSDDTGRSACFKAGMCISYVGDGRVNEQIDLALLHTIWLREHNRIAFELSRLNPRWSDEAIFQETRRIIIAQLQHITYNEFLPIILGRSYMAKFGLSPAESGWARNYDPELNAGITNAFAAAAYRFGHTLIQGNIHGYGKFGNIRENLVLSKQHFAPFNLYKEGALDDFIRGISFQSSQNFDRFFTKEITDHLFQGNLNFGLDLVALNVQRGRDHGLPPYNEWRQVCGYEKARNWNDLEEYMDPQTITRLARLYGSVDEIDLYIGGVSEKPMKDALVGPTFVCIIGDQFSRLRRGDRFFYEEGGHPSSFDQVQLQELRKSSLARLLCDNSDDMALIQPLAFLKPSFLNQRVACASSSIPKVDLRAWAGERTAVP</sequence>
<dbReference type="Pfam" id="PF03098">
    <property type="entry name" value="An_peroxidase"/>
    <property type="match status" value="1"/>
</dbReference>
<dbReference type="InterPro" id="IPR037120">
    <property type="entry name" value="Haem_peroxidase_sf_animal"/>
</dbReference>
<dbReference type="GO" id="GO:0005576">
    <property type="term" value="C:extracellular region"/>
    <property type="evidence" value="ECO:0007669"/>
    <property type="project" value="UniProtKB-SubCell"/>
</dbReference>
<evidence type="ECO:0000256" key="8">
    <source>
        <dbReference type="ARBA" id="ARBA00023180"/>
    </source>
</evidence>
<evidence type="ECO:0000256" key="7">
    <source>
        <dbReference type="ARBA" id="ARBA00023157"/>
    </source>
</evidence>
<evidence type="ECO:0000256" key="1">
    <source>
        <dbReference type="ARBA" id="ARBA00004613"/>
    </source>
</evidence>
<keyword evidence="9" id="KW-0479">Metal-binding</keyword>
<dbReference type="FunFam" id="1.10.640.10:FF:000003">
    <property type="entry name" value="chorion peroxidase"/>
    <property type="match status" value="1"/>
</dbReference>
<dbReference type="InterPro" id="IPR010255">
    <property type="entry name" value="Haem_peroxidase_sf"/>
</dbReference>
<dbReference type="SMART" id="SM00680">
    <property type="entry name" value="CLIP"/>
    <property type="match status" value="1"/>
</dbReference>
<dbReference type="SUPFAM" id="SSF48113">
    <property type="entry name" value="Heme-dependent peroxidases"/>
    <property type="match status" value="1"/>
</dbReference>
<feature type="chain" id="PRO_5035714553" description="Clip domain-containing protein" evidence="11">
    <location>
        <begin position="22"/>
        <end position="909"/>
    </location>
</feature>
<name>A0A8R2NMC9_ACYPI</name>
<dbReference type="OrthoDB" id="823504at2759"/>
<keyword evidence="14" id="KW-1185">Reference proteome</keyword>
<keyword evidence="3" id="KW-0575">Peroxidase</keyword>
<evidence type="ECO:0000256" key="6">
    <source>
        <dbReference type="ARBA" id="ARBA00023004"/>
    </source>
</evidence>
<feature type="domain" description="Clip" evidence="12">
    <location>
        <begin position="144"/>
        <end position="187"/>
    </location>
</feature>
<keyword evidence="5 11" id="KW-0732">Signal</keyword>
<keyword evidence="3" id="KW-0560">Oxidoreductase</keyword>
<evidence type="ECO:0000256" key="9">
    <source>
        <dbReference type="PIRSR" id="PIRSR619791-2"/>
    </source>
</evidence>
<dbReference type="InterPro" id="IPR019791">
    <property type="entry name" value="Haem_peroxidase_animal"/>
</dbReference>
<feature type="region of interest" description="Disordered" evidence="10">
    <location>
        <begin position="359"/>
        <end position="385"/>
    </location>
</feature>